<name>A0A7Y1A523_PSEVE</name>
<gene>
    <name evidence="1" type="ORF">HBO38_13220</name>
</gene>
<proteinExistence type="predicted"/>
<organism evidence="1 2">
    <name type="scientific">Pseudomonas veronii</name>
    <dbReference type="NCBI Taxonomy" id="76761"/>
    <lineage>
        <taxon>Bacteria</taxon>
        <taxon>Pseudomonadati</taxon>
        <taxon>Pseudomonadota</taxon>
        <taxon>Gammaproteobacteria</taxon>
        <taxon>Pseudomonadales</taxon>
        <taxon>Pseudomonadaceae</taxon>
        <taxon>Pseudomonas</taxon>
    </lineage>
</organism>
<protein>
    <submittedName>
        <fullName evidence="1">Uncharacterized protein</fullName>
    </submittedName>
</protein>
<sequence length="69" mass="7961">MQTIYVFSRIGYGRRLYEALEGGLLGPYGFALRRFVWKLGLVYAYGDFDKSQRLESIVVEKVIIHSGAW</sequence>
<evidence type="ECO:0000313" key="1">
    <source>
        <dbReference type="EMBL" id="NMY09392.1"/>
    </source>
</evidence>
<dbReference type="EMBL" id="JAAQWG010000016">
    <property type="protein sequence ID" value="NMY09392.1"/>
    <property type="molecule type" value="Genomic_DNA"/>
</dbReference>
<dbReference type="Proteomes" id="UP000537729">
    <property type="component" value="Unassembled WGS sequence"/>
</dbReference>
<accession>A0A7Y1A523</accession>
<comment type="caution">
    <text evidence="1">The sequence shown here is derived from an EMBL/GenBank/DDBJ whole genome shotgun (WGS) entry which is preliminary data.</text>
</comment>
<evidence type="ECO:0000313" key="2">
    <source>
        <dbReference type="Proteomes" id="UP000537729"/>
    </source>
</evidence>
<dbReference type="RefSeq" id="WP_158683853.1">
    <property type="nucleotide sequence ID" value="NZ_JAAQWG010000016.1"/>
</dbReference>
<dbReference type="AlphaFoldDB" id="A0A7Y1A523"/>
<reference evidence="1 2" key="1">
    <citation type="journal article" date="2020" name="Front. Microbiol.">
        <title>Genetic Organization of the aprX-lipA2 Operon Affects the Proteolytic Potential of Pseudomonas Species in Milk.</title>
        <authorList>
            <person name="Maier C."/>
            <person name="Huptas C."/>
            <person name="von Neubeck M."/>
            <person name="Scherer S."/>
            <person name="Wenning M."/>
            <person name="Lucking G."/>
        </authorList>
    </citation>
    <scope>NUCLEOTIDE SEQUENCE [LARGE SCALE GENOMIC DNA]</scope>
    <source>
        <strain evidence="1 2">DSM 16272</strain>
    </source>
</reference>